<dbReference type="Gene3D" id="3.30.450.180">
    <property type="match status" value="1"/>
</dbReference>
<evidence type="ECO:0000313" key="2">
    <source>
        <dbReference type="EMBL" id="GGY40040.1"/>
    </source>
</evidence>
<sequence>MNNNQALQQLLQWKRGQIDPSEWGIPKRTGRGRRSAGLSQAQVAQALFVSERTYAALERGDMASPAREFLDAVAKILRMEERERTALYVYALGYEPPIPMDPLAGTNVAPAWQTAVNNVSGQPCYINDVAWNVLAANDDFVRMFPQVDAQTPRLPEQNLLRWMLLREDAREHHLVDWEKRWAAPVAAQLRTAVAAHPTNQDLQRLDKEVNEDPVAGPIYRNHNLAYVHPDGDTRVMRHAGYTAPEGCPDLRDRCCERHSPSQLGYVTMCAAQPFRSPGARFFFLVFEPERR</sequence>
<dbReference type="PROSITE" id="PS50943">
    <property type="entry name" value="HTH_CROC1"/>
    <property type="match status" value="1"/>
</dbReference>
<dbReference type="Pfam" id="PF13560">
    <property type="entry name" value="HTH_31"/>
    <property type="match status" value="1"/>
</dbReference>
<dbReference type="PANTHER" id="PTHR35010">
    <property type="entry name" value="BLL4672 PROTEIN-RELATED"/>
    <property type="match status" value="1"/>
</dbReference>
<keyword evidence="3" id="KW-1185">Reference proteome</keyword>
<dbReference type="SMART" id="SM00530">
    <property type="entry name" value="HTH_XRE"/>
    <property type="match status" value="1"/>
</dbReference>
<gene>
    <name evidence="2" type="ORF">GCM10010326_37490</name>
</gene>
<organism evidence="2 3">
    <name type="scientific">Streptomyces xanthochromogenes</name>
    <dbReference type="NCBI Taxonomy" id="67384"/>
    <lineage>
        <taxon>Bacteria</taxon>
        <taxon>Bacillati</taxon>
        <taxon>Actinomycetota</taxon>
        <taxon>Actinomycetes</taxon>
        <taxon>Kitasatosporales</taxon>
        <taxon>Streptomycetaceae</taxon>
        <taxon>Streptomyces</taxon>
    </lineage>
</organism>
<dbReference type="InterPro" id="IPR041413">
    <property type="entry name" value="MLTR_LBD"/>
</dbReference>
<reference evidence="3" key="1">
    <citation type="journal article" date="2019" name="Int. J. Syst. Evol. Microbiol.">
        <title>The Global Catalogue of Microorganisms (GCM) 10K type strain sequencing project: providing services to taxonomists for standard genome sequencing and annotation.</title>
        <authorList>
            <consortium name="The Broad Institute Genomics Platform"/>
            <consortium name="The Broad Institute Genome Sequencing Center for Infectious Disease"/>
            <person name="Wu L."/>
            <person name="Ma J."/>
        </authorList>
    </citation>
    <scope>NUCLEOTIDE SEQUENCE [LARGE SCALE GENOMIC DNA]</scope>
    <source>
        <strain evidence="3">JCM 4594</strain>
    </source>
</reference>
<dbReference type="Gene3D" id="1.10.260.40">
    <property type="entry name" value="lambda repressor-like DNA-binding domains"/>
    <property type="match status" value="1"/>
</dbReference>
<dbReference type="EMBL" id="BMUU01000006">
    <property type="protein sequence ID" value="GGY40040.1"/>
    <property type="molecule type" value="Genomic_DNA"/>
</dbReference>
<dbReference type="InterPro" id="IPR010982">
    <property type="entry name" value="Lambda_DNA-bd_dom_sf"/>
</dbReference>
<dbReference type="GeneID" id="96291694"/>
<dbReference type="Proteomes" id="UP000600946">
    <property type="component" value="Unassembled WGS sequence"/>
</dbReference>
<evidence type="ECO:0000313" key="3">
    <source>
        <dbReference type="Proteomes" id="UP000600946"/>
    </source>
</evidence>
<accession>A0ABQ3A8Y4</accession>
<dbReference type="SUPFAM" id="SSF47413">
    <property type="entry name" value="lambda repressor-like DNA-binding domains"/>
    <property type="match status" value="1"/>
</dbReference>
<name>A0ABQ3A8Y4_9ACTN</name>
<evidence type="ECO:0000259" key="1">
    <source>
        <dbReference type="PROSITE" id="PS50943"/>
    </source>
</evidence>
<comment type="caution">
    <text evidence="2">The sequence shown here is derived from an EMBL/GenBank/DDBJ whole genome shotgun (WGS) entry which is preliminary data.</text>
</comment>
<dbReference type="CDD" id="cd00093">
    <property type="entry name" value="HTH_XRE"/>
    <property type="match status" value="1"/>
</dbReference>
<dbReference type="InterPro" id="IPR001387">
    <property type="entry name" value="Cro/C1-type_HTH"/>
</dbReference>
<proteinExistence type="predicted"/>
<protein>
    <recommendedName>
        <fullName evidence="1">HTH cro/C1-type domain-containing protein</fullName>
    </recommendedName>
</protein>
<dbReference type="Pfam" id="PF17765">
    <property type="entry name" value="MLTR_LBD"/>
    <property type="match status" value="1"/>
</dbReference>
<dbReference type="RefSeq" id="WP_190027683.1">
    <property type="nucleotide sequence ID" value="NZ_BMUU01000006.1"/>
</dbReference>
<dbReference type="PANTHER" id="PTHR35010:SF2">
    <property type="entry name" value="BLL4672 PROTEIN"/>
    <property type="match status" value="1"/>
</dbReference>
<feature type="domain" description="HTH cro/C1-type" evidence="1">
    <location>
        <begin position="33"/>
        <end position="84"/>
    </location>
</feature>